<accession>A0A1S1MU01</accession>
<keyword evidence="1" id="KW-0547">Nucleotide-binding</keyword>
<evidence type="ECO:0000259" key="3">
    <source>
        <dbReference type="Pfam" id="PF06414"/>
    </source>
</evidence>
<dbReference type="GO" id="GO:0016301">
    <property type="term" value="F:kinase activity"/>
    <property type="evidence" value="ECO:0007669"/>
    <property type="project" value="InterPro"/>
</dbReference>
<reference evidence="4 5" key="1">
    <citation type="submission" date="2016-09" db="EMBL/GenBank/DDBJ databases">
        <title>Pseudoalteromonas amylolytica sp. nov., isolated from the surface seawater.</title>
        <authorList>
            <person name="Wu Y.-H."/>
            <person name="Cheng H."/>
            <person name="Jin X.-B."/>
            <person name="Wang C.-S."/>
            <person name="Xu X.-W."/>
        </authorList>
    </citation>
    <scope>NUCLEOTIDE SEQUENCE [LARGE SCALE GENOMIC DNA]</scope>
    <source>
        <strain evidence="4 5">JW1</strain>
    </source>
</reference>
<proteinExistence type="predicted"/>
<dbReference type="SUPFAM" id="SSF52540">
    <property type="entry name" value="P-loop containing nucleoside triphosphate hydrolases"/>
    <property type="match status" value="1"/>
</dbReference>
<keyword evidence="2" id="KW-0067">ATP-binding</keyword>
<feature type="domain" description="Zeta toxin" evidence="3">
    <location>
        <begin position="52"/>
        <end position="220"/>
    </location>
</feature>
<dbReference type="Pfam" id="PF06414">
    <property type="entry name" value="Zeta_toxin"/>
    <property type="match status" value="1"/>
</dbReference>
<dbReference type="AlphaFoldDB" id="A0A1S1MU01"/>
<dbReference type="RefSeq" id="WP_070985751.1">
    <property type="nucleotide sequence ID" value="NZ_MKJU01000026.1"/>
</dbReference>
<evidence type="ECO:0000313" key="4">
    <source>
        <dbReference type="EMBL" id="OHU90387.1"/>
    </source>
</evidence>
<evidence type="ECO:0000256" key="2">
    <source>
        <dbReference type="ARBA" id="ARBA00022840"/>
    </source>
</evidence>
<name>A0A1S1MU01_9GAMM</name>
<organism evidence="4 5">
    <name type="scientific">Pseudoalteromonas amylolytica</name>
    <dbReference type="NCBI Taxonomy" id="1859457"/>
    <lineage>
        <taxon>Bacteria</taxon>
        <taxon>Pseudomonadati</taxon>
        <taxon>Pseudomonadota</taxon>
        <taxon>Gammaproteobacteria</taxon>
        <taxon>Alteromonadales</taxon>
        <taxon>Pseudoalteromonadaceae</taxon>
        <taxon>Pseudoalteromonas</taxon>
    </lineage>
</organism>
<evidence type="ECO:0000313" key="5">
    <source>
        <dbReference type="Proteomes" id="UP000179786"/>
    </source>
</evidence>
<gene>
    <name evidence="4" type="ORF">BET10_13435</name>
</gene>
<dbReference type="STRING" id="1859457.BET10_13435"/>
<dbReference type="InterPro" id="IPR010488">
    <property type="entry name" value="Zeta_toxin_domain"/>
</dbReference>
<keyword evidence="5" id="KW-1185">Reference proteome</keyword>
<dbReference type="Gene3D" id="3.40.50.300">
    <property type="entry name" value="P-loop containing nucleotide triphosphate hydrolases"/>
    <property type="match status" value="1"/>
</dbReference>
<evidence type="ECO:0000256" key="1">
    <source>
        <dbReference type="ARBA" id="ARBA00022741"/>
    </source>
</evidence>
<dbReference type="GO" id="GO:0005524">
    <property type="term" value="F:ATP binding"/>
    <property type="evidence" value="ECO:0007669"/>
    <property type="project" value="UniProtKB-KW"/>
</dbReference>
<dbReference type="InterPro" id="IPR027417">
    <property type="entry name" value="P-loop_NTPase"/>
</dbReference>
<dbReference type="OrthoDB" id="7064413at2"/>
<protein>
    <recommendedName>
        <fullName evidence="3">Zeta toxin domain-containing protein</fullName>
    </recommendedName>
</protein>
<dbReference type="Proteomes" id="UP000179786">
    <property type="component" value="Unassembled WGS sequence"/>
</dbReference>
<dbReference type="EMBL" id="MKJU01000026">
    <property type="protein sequence ID" value="OHU90387.1"/>
    <property type="molecule type" value="Genomic_DNA"/>
</dbReference>
<comment type="caution">
    <text evidence="4">The sequence shown here is derived from an EMBL/GenBank/DDBJ whole genome shotgun (WGS) entry which is preliminary data.</text>
</comment>
<sequence>MLSINQVVYSITGYQFNDIARVFEHLDISEQDWPYRQAEAEIEALICAKLQTQHKQKTPMFEVVSGIPFSGKSSFIQSKKGDFLGYLLISFDALMKELSYYQNLLQVDSELAFHKCELVARVLGYELLQRALEMKCNIVFEHSSTPKQHLELYKVIVNQYGYELRIHYIQCSSQLAKQRAERQNSLRDGGRYTPIKYIDERFNALQNMMIRYKKHFVVNEVEQSEFAPR</sequence>